<dbReference type="GO" id="GO:0030414">
    <property type="term" value="F:peptidase inhibitor activity"/>
    <property type="evidence" value="ECO:0007669"/>
    <property type="project" value="TreeGrafter"/>
</dbReference>
<dbReference type="InterPro" id="IPR008914">
    <property type="entry name" value="PEBP"/>
</dbReference>
<feature type="chain" id="PRO_5041441032" evidence="2">
    <location>
        <begin position="20"/>
        <end position="268"/>
    </location>
</feature>
<dbReference type="Pfam" id="PF01161">
    <property type="entry name" value="PBP"/>
    <property type="match status" value="1"/>
</dbReference>
<dbReference type="CDD" id="cd00866">
    <property type="entry name" value="PEBP_euk"/>
    <property type="match status" value="1"/>
</dbReference>
<dbReference type="Proteomes" id="UP001174691">
    <property type="component" value="Unassembled WGS sequence"/>
</dbReference>
<name>A0AA38RKL2_9PEZI</name>
<proteinExistence type="predicted"/>
<dbReference type="SUPFAM" id="SSF49777">
    <property type="entry name" value="PEBP-like"/>
    <property type="match status" value="1"/>
</dbReference>
<dbReference type="Gene3D" id="3.90.280.10">
    <property type="entry name" value="PEBP-like"/>
    <property type="match status" value="1"/>
</dbReference>
<dbReference type="InterPro" id="IPR035810">
    <property type="entry name" value="PEBP_euk"/>
</dbReference>
<protein>
    <submittedName>
        <fullName evidence="3">PEBP-like protein</fullName>
    </submittedName>
</protein>
<dbReference type="EMBL" id="JANBVN010000065">
    <property type="protein sequence ID" value="KAJ9151451.1"/>
    <property type="molecule type" value="Genomic_DNA"/>
</dbReference>
<dbReference type="GO" id="GO:0046578">
    <property type="term" value="P:regulation of Ras protein signal transduction"/>
    <property type="evidence" value="ECO:0007669"/>
    <property type="project" value="TreeGrafter"/>
</dbReference>
<dbReference type="GO" id="GO:0005543">
    <property type="term" value="F:phospholipid binding"/>
    <property type="evidence" value="ECO:0007669"/>
    <property type="project" value="TreeGrafter"/>
</dbReference>
<evidence type="ECO:0000256" key="1">
    <source>
        <dbReference type="SAM" id="MobiDB-lite"/>
    </source>
</evidence>
<keyword evidence="4" id="KW-1185">Reference proteome</keyword>
<keyword evidence="2" id="KW-0732">Signal</keyword>
<evidence type="ECO:0000313" key="3">
    <source>
        <dbReference type="EMBL" id="KAJ9151451.1"/>
    </source>
</evidence>
<dbReference type="PANTHER" id="PTHR11362:SF141">
    <property type="entry name" value="PHOSPHATIDYLETHANOLAMINE-BINDING PROTEIN"/>
    <property type="match status" value="1"/>
</dbReference>
<feature type="signal peptide" evidence="2">
    <location>
        <begin position="1"/>
        <end position="19"/>
    </location>
</feature>
<comment type="caution">
    <text evidence="3">The sequence shown here is derived from an EMBL/GenBank/DDBJ whole genome shotgun (WGS) entry which is preliminary data.</text>
</comment>
<sequence length="268" mass="26572">MVLSRSAAVLVAAVAGCLAKTPAGFEPASNTDLIVEFSSIAALNGAVLPKEVTATQPRVGTTSRLTGTSYAVIMIDLDIPTNTSTTNTLLHWMQTGLTPATSATMLNTTSGQNMVFLLQNTTQTAPAAPYIGPGPPARTPLSHRYTQILVDTSGLAAQSTSALETAAKTRLGFDAMTVLTKAGLASKVVAGNSFNVTNPGPAQNSNNGGGFSNSTAGTTAGGKSGSGTGTVSGPSSTSTFVTGAGSVNGPSGALVLALLGAAAVVLSL</sequence>
<evidence type="ECO:0000256" key="2">
    <source>
        <dbReference type="SAM" id="SignalP"/>
    </source>
</evidence>
<reference evidence="3" key="1">
    <citation type="submission" date="2022-07" db="EMBL/GenBank/DDBJ databases">
        <title>Fungi with potential for degradation of polypropylene.</title>
        <authorList>
            <person name="Gostincar C."/>
        </authorList>
    </citation>
    <scope>NUCLEOTIDE SEQUENCE</scope>
    <source>
        <strain evidence="3">EXF-13287</strain>
    </source>
</reference>
<dbReference type="PROSITE" id="PS51257">
    <property type="entry name" value="PROKAR_LIPOPROTEIN"/>
    <property type="match status" value="1"/>
</dbReference>
<dbReference type="GO" id="GO:0030162">
    <property type="term" value="P:regulation of proteolysis"/>
    <property type="evidence" value="ECO:0007669"/>
    <property type="project" value="TreeGrafter"/>
</dbReference>
<dbReference type="AlphaFoldDB" id="A0AA38RKL2"/>
<feature type="compositionally biased region" description="Gly residues" evidence="1">
    <location>
        <begin position="219"/>
        <end position="230"/>
    </location>
</feature>
<organism evidence="3 4">
    <name type="scientific">Coniochaeta hoffmannii</name>
    <dbReference type="NCBI Taxonomy" id="91930"/>
    <lineage>
        <taxon>Eukaryota</taxon>
        <taxon>Fungi</taxon>
        <taxon>Dikarya</taxon>
        <taxon>Ascomycota</taxon>
        <taxon>Pezizomycotina</taxon>
        <taxon>Sordariomycetes</taxon>
        <taxon>Sordariomycetidae</taxon>
        <taxon>Coniochaetales</taxon>
        <taxon>Coniochaetaceae</taxon>
        <taxon>Coniochaeta</taxon>
    </lineage>
</organism>
<accession>A0AA38RKL2</accession>
<evidence type="ECO:0000313" key="4">
    <source>
        <dbReference type="Proteomes" id="UP001174691"/>
    </source>
</evidence>
<dbReference type="InterPro" id="IPR036610">
    <property type="entry name" value="PEBP-like_sf"/>
</dbReference>
<dbReference type="PANTHER" id="PTHR11362">
    <property type="entry name" value="PHOSPHATIDYLETHANOLAMINE-BINDING PROTEIN"/>
    <property type="match status" value="1"/>
</dbReference>
<gene>
    <name evidence="3" type="ORF">NKR19_g4957</name>
</gene>
<feature type="region of interest" description="Disordered" evidence="1">
    <location>
        <begin position="198"/>
        <end position="237"/>
    </location>
</feature>